<keyword evidence="4" id="KW-0833">Ubl conjugation pathway</keyword>
<comment type="catalytic activity">
    <reaction evidence="1">
        <text>Thiol-dependent hydrolysis of ester, thioester, amide, peptide and isopeptide bonds formed by the C-terminal Gly of ubiquitin (a 76-residue protein attached to proteins as an intracellular targeting signal).</text>
        <dbReference type="EC" id="3.4.19.12"/>
    </reaction>
</comment>
<reference evidence="11" key="1">
    <citation type="submission" date="2023-06" db="EMBL/GenBank/DDBJ databases">
        <title>Genome-scale phylogeny and comparative genomics of the fungal order Sordariales.</title>
        <authorList>
            <consortium name="Lawrence Berkeley National Laboratory"/>
            <person name="Hensen N."/>
            <person name="Bonometti L."/>
            <person name="Westerberg I."/>
            <person name="Brannstrom I.O."/>
            <person name="Guillou S."/>
            <person name="Cros-Aarteil S."/>
            <person name="Calhoun S."/>
            <person name="Haridas S."/>
            <person name="Kuo A."/>
            <person name="Mondo S."/>
            <person name="Pangilinan J."/>
            <person name="Riley R."/>
            <person name="Labutti K."/>
            <person name="Andreopoulos B."/>
            <person name="Lipzen A."/>
            <person name="Chen C."/>
            <person name="Yanf M."/>
            <person name="Daum C."/>
            <person name="Ng V."/>
            <person name="Clum A."/>
            <person name="Steindorff A."/>
            <person name="Ohm R."/>
            <person name="Martin F."/>
            <person name="Silar P."/>
            <person name="Natvig D."/>
            <person name="Lalanne C."/>
            <person name="Gautier V."/>
            <person name="Ament-Velasquez S.L."/>
            <person name="Kruys A."/>
            <person name="Hutchinson M.I."/>
            <person name="Powell A.J."/>
            <person name="Barry K."/>
            <person name="Miller A.N."/>
            <person name="Grigoriev I.V."/>
            <person name="Debuchy R."/>
            <person name="Gladieux P."/>
            <person name="Thoren M.H."/>
            <person name="Johannesson H."/>
        </authorList>
    </citation>
    <scope>NUCLEOTIDE SEQUENCE</scope>
    <source>
        <strain evidence="11">SMH2532-1</strain>
    </source>
</reference>
<feature type="domain" description="DUF3645" evidence="9">
    <location>
        <begin position="2267"/>
        <end position="2301"/>
    </location>
</feature>
<keyword evidence="5" id="KW-0378">Hydrolase</keyword>
<dbReference type="EMBL" id="JAULSV010000005">
    <property type="protein sequence ID" value="KAK0643172.1"/>
    <property type="molecule type" value="Genomic_DNA"/>
</dbReference>
<evidence type="ECO:0000256" key="6">
    <source>
        <dbReference type="ARBA" id="ARBA00022807"/>
    </source>
</evidence>
<evidence type="ECO:0000256" key="4">
    <source>
        <dbReference type="ARBA" id="ARBA00022786"/>
    </source>
</evidence>
<dbReference type="InterPro" id="IPR046541">
    <property type="entry name" value="DUF6606"/>
</dbReference>
<keyword evidence="3" id="KW-0645">Protease</keyword>
<dbReference type="Proteomes" id="UP001174936">
    <property type="component" value="Unassembled WGS sequence"/>
</dbReference>
<dbReference type="Pfam" id="PF12340">
    <property type="entry name" value="DUF3638"/>
    <property type="match status" value="1"/>
</dbReference>
<dbReference type="InterPro" id="IPR022099">
    <property type="entry name" value="DUF3638"/>
</dbReference>
<evidence type="ECO:0000256" key="1">
    <source>
        <dbReference type="ARBA" id="ARBA00000707"/>
    </source>
</evidence>
<feature type="domain" description="DUF3638" evidence="8">
    <location>
        <begin position="1913"/>
        <end position="2140"/>
    </location>
</feature>
<keyword evidence="12" id="KW-1185">Reference proteome</keyword>
<evidence type="ECO:0000256" key="7">
    <source>
        <dbReference type="SAM" id="Coils"/>
    </source>
</evidence>
<feature type="domain" description="DUF6606" evidence="10">
    <location>
        <begin position="14"/>
        <end position="282"/>
    </location>
</feature>
<feature type="coiled-coil region" evidence="7">
    <location>
        <begin position="574"/>
        <end position="609"/>
    </location>
</feature>
<evidence type="ECO:0000259" key="9">
    <source>
        <dbReference type="Pfam" id="PF12359"/>
    </source>
</evidence>
<evidence type="ECO:0000313" key="12">
    <source>
        <dbReference type="Proteomes" id="UP001174936"/>
    </source>
</evidence>
<dbReference type="InterPro" id="IPR022105">
    <property type="entry name" value="DUF3645"/>
</dbReference>
<dbReference type="Pfam" id="PF20255">
    <property type="entry name" value="DUF6606"/>
    <property type="match status" value="1"/>
</dbReference>
<proteinExistence type="predicted"/>
<dbReference type="InterPro" id="IPR051346">
    <property type="entry name" value="OTU_Deubiquitinase"/>
</dbReference>
<evidence type="ECO:0000256" key="5">
    <source>
        <dbReference type="ARBA" id="ARBA00022801"/>
    </source>
</evidence>
<evidence type="ECO:0000259" key="10">
    <source>
        <dbReference type="Pfam" id="PF20255"/>
    </source>
</evidence>
<dbReference type="PANTHER" id="PTHR13367">
    <property type="entry name" value="UBIQUITIN THIOESTERASE"/>
    <property type="match status" value="1"/>
</dbReference>
<keyword evidence="7" id="KW-0175">Coiled coil</keyword>
<organism evidence="11 12">
    <name type="scientific">Cercophora newfieldiana</name>
    <dbReference type="NCBI Taxonomy" id="92897"/>
    <lineage>
        <taxon>Eukaryota</taxon>
        <taxon>Fungi</taxon>
        <taxon>Dikarya</taxon>
        <taxon>Ascomycota</taxon>
        <taxon>Pezizomycotina</taxon>
        <taxon>Sordariomycetes</taxon>
        <taxon>Sordariomycetidae</taxon>
        <taxon>Sordariales</taxon>
        <taxon>Lasiosphaeriaceae</taxon>
        <taxon>Cercophora</taxon>
    </lineage>
</organism>
<gene>
    <name evidence="11" type="ORF">B0T16DRAFT_391740</name>
</gene>
<name>A0AA39XZH4_9PEZI</name>
<comment type="caution">
    <text evidence="11">The sequence shown here is derived from an EMBL/GenBank/DDBJ whole genome shotgun (WGS) entry which is preliminary data.</text>
</comment>
<accession>A0AA39XZH4</accession>
<protein>
    <recommendedName>
        <fullName evidence="2">ubiquitinyl hydrolase 1</fullName>
        <ecNumber evidence="2">3.4.19.12</ecNumber>
    </recommendedName>
</protein>
<evidence type="ECO:0000256" key="3">
    <source>
        <dbReference type="ARBA" id="ARBA00022670"/>
    </source>
</evidence>
<dbReference type="GO" id="GO:0006508">
    <property type="term" value="P:proteolysis"/>
    <property type="evidence" value="ECO:0007669"/>
    <property type="project" value="UniProtKB-KW"/>
</dbReference>
<evidence type="ECO:0000259" key="8">
    <source>
        <dbReference type="Pfam" id="PF12340"/>
    </source>
</evidence>
<dbReference type="Pfam" id="PF12359">
    <property type="entry name" value="DUF3645"/>
    <property type="match status" value="1"/>
</dbReference>
<dbReference type="EC" id="3.4.19.12" evidence="2"/>
<evidence type="ECO:0000313" key="11">
    <source>
        <dbReference type="EMBL" id="KAK0643172.1"/>
    </source>
</evidence>
<dbReference type="PANTHER" id="PTHR13367:SF34">
    <property type="match status" value="1"/>
</dbReference>
<evidence type="ECO:0000256" key="2">
    <source>
        <dbReference type="ARBA" id="ARBA00012759"/>
    </source>
</evidence>
<sequence length="3059" mass="341537">MAKPSVNIDALNFMINHVFLPPRLPQTDDTCAEHVQATVQALCDAVSRFLSLGVESQPSVQTVLGMLQRFRYLEVSQLGATGNGLRNVIANLKHGGVALVYLKGQNAGLLVTAENTEILFEAFELLAPNEKVMSCKGALRRQFPDTAAAIPRDRFQDSSFVNSFVSVLHELDTTTAPIVRPKAKKAGVVQSEQRDTVCPILATGMLVDILAGLGTKVDPIRITKRSREQVNWKDAKLSFHRSPVWLLLRVAMRLVLDRQAALDHTKSQYKSLMAYHHAHVLEMATKAGISSDKLFSMTAKLARRIMKLGPDDETAWVEDTRAIIRRSQAVLQARWEEAQRRDTKTLRLGDLANLSFRQDTELKLEHLNSHLSWVRSRSVGDRDPMGPGDTTQYDPLPYHLLPVLRSVNGPHKHAMQFPILLEFEAWVELGLPIWLGRQLSLDSHLDTHQVTVEASLRQLQNLIKEYRQQALGAYKGIPGGLSVMYLVIMELWIAMDRIAGSAIPLLLDYDPGFSAGMFGSLLLEREEDMRRLKSLEDYLIRRKTSAPSPYPSAFSGFGRKNSFAVRFYQSSAQHQTLRGQIEEWAAKMKEEKLEEYREMKEKYDSLDAKYSSMPCEAKSWDSEHERFEHAANLCDRCKVKQQMGALNIQGFEWPLPKPSQEADAVVFEISVPNVVSVWRSVTWELVTQVFQEADTHHEATGKKLYFAKGHSGLSRFLKSSSAMHPGSTVKYMEVSHYQGTHIVDATPGSVCPPHAARYGYYHQDSRAHLESAIPSASVPRSCSYANLIAGSILENWVSSATHEPNTVIARQFECPLDMTLEEYRSFGGLRSSANLQWANILCQLTIPSLDLNKTTTLALILQACLEAGPPGRATAGFDPVLREIHADIRGEIFMGTILQALSGALERARPIITQNVAMGHSQGLDSAVKRFWADYSPQHTAHQWTQVDVGTRFHILTTTGCQLRVTFNLLTGDLFVNGHPLSKLPQEYQKHETFVGLFGDDVLDVGPSRMPTMQFSTCRHQHGWVVHFALKDGQLVVRTARERPQTDHTETPESRLEESWEYVPKENLKGDLPHSFVNDFAHWLDLDTNDIEFRPMDTKWESSPDNWRLTRTSGRSVLKRGSSFIVDPQSPTVELTSRILDPMEDRWNINPIFDNGTGLLILELPRLSMSFFVRDGHTAVRSKNYPGMHVDEQQRIGSLIGLKNRLVLKPESGLGCRILLVPRGRVSVSYNPALYHTEVTIEHTNQSSVRHDAFLVDDKLGYLKDAGSLQSKLHVCLLHALTSHCLPDPLTLRTGTEEALRLMSGAAMRSYHKLDSGSCSLLSQIAKCSPVREFYPSHLQVMERVEWNDRLPSLSQHEDFFILANGVFEEYRTYSSIFPTGGKDLNTGATAKVFADARRSVALTERARIRNATFRLTNYGAEHHTTDVDEEYRLDNRNGADKSSLATRLVSCVDKGEQGLLFPPSPCLQGLIIGVNSQKFCGKPEVDLAFRVDCFTPPSMFLEGLWCGLHLAFVSERDKYKKMMFLSGLLYAENADRHIVQVLMALGNITAFSEILPPTEPNFDLSVNSNTLGKILEGVVRVCAKDPGSCPEPGLTRHTGESARAFKNRQNRHRTSKQDDIIRKFAAELRDQTKSWVLKVPSEPEYRSYLKVKAIMTNAQTQVDIARRSQSFRDYLTSLCQKVASLELLKDTEVVSIVNAGDRNLKESVSKPGFISVASFFAGPAPNIEHPQPQLFPSLFTECYGSREGHRQLSALVDSMLGMGGLQYHQILYLAELRRSMSSTQPGALSAMVLEDDTTIQEALRQNLQGVRVRYTEVLRQIELDSAGTSIAHQICATAGMQPRISPVFLLQRLARGSWGQLSQQWRHSLVAFALHLIELQRAERLFSCSLRLSESRSDLLRELSNAGDHKDTRWNPLEYPESLVLEIEQGIMIRPVQNEIAAKMRSPPEMRSSVMQLNMGEGKSSVIVPVVASSLADGNRLVRVVVAKPQSSQMRHMLIDKLGRLINRQIFYLPTSRATSLSESGVAAIRRMVEKCKQNGGILLVQPEHLLSFKLMGIDKSWVDGDGGKINNLGRTIIQLHQDMEADCRDIVDESDDNFSVKFELVYTMGSQEAVDMAPGRWNLAQELLGKMESIVRELMMAREPLPWVSEGVLFEDHGPGRVATIRILGIPEGRRLIATLAGRVCESGLQGFPIQHQLPRIRRAVLEYINTDKPAKEDISVVETCFFGDVHAKNALLLLRGLLAKGVVLFALRQKRFRVNYGLAPDRCPPTMLAVPYRAKDMPSPRSEFSQTDVAIILTCLSYYYRGLSAPELYHCIELLRRSDQAEEEYGIWAKASPFLPPSFGHFSSINPKDRSQCEEIIFPTLKYSKPTIDFYLSRVVFSREMKQFPLKLSASGWDLAGSKNKNHPLTGFSGTNDSKGVLPLSVTALDVQPHTNATVLSTLLREENMVVELADSRASQLAPLTEAMLIEVLRRPGLPEMQVVLDVGAQIVESSNAEMAKKLLAAAPTGDADAVIFFSDGDDLSVLTRDGTVHDFLTSPFASHTDRCFVFLDQAHTRGTDLKLPDKYRAAVTLGPGLTKDALVQACMRMRKLGRGQSVTFLVSPEMGKRIRSVRGQADGRPLKVSDILAWAISETWEEAVRSTPLWATQGIRYLEQEAIWKDAKESDGFSTTHVRRYLEPEGASLEQRYSVAPIDANSGQTESVALLARLRPNSDRHGGNVDEEQNAQAAAIREKLVACCGTSGQTPATLGLEEEQERELAPEMEQESQIARPEPYEALPHSLEPALVEFSRTGRVLPGSAVFLSCYVAMTKTSSAPLFHSGNLSLFPGNLLVTKDFSRTVEEKGPAYCSDSFQRGVQWVLVGEAKRHNGTTVHNMVVISQWEASRIKPLLEDLERQLSPSAAPPTTLHAYLPLSSLTFRTMEDLDTYVVPASATGRQVPKELVTQLNLFAGQLYLRCYHEYLRLCRYLGLAHATNTAGMDVGTDGFVGRRGYPECEFDTSPVPFLVDMYLKIRRDGVDFKKTHMGAVLGGDILTPEDFTGEPCGCHESEMDLGA</sequence>
<dbReference type="GO" id="GO:0004843">
    <property type="term" value="F:cysteine-type deubiquitinase activity"/>
    <property type="evidence" value="ECO:0007669"/>
    <property type="project" value="UniProtKB-EC"/>
</dbReference>
<keyword evidence="6" id="KW-0788">Thiol protease</keyword>